<gene>
    <name evidence="1" type="ORF">GCM10017668_52910</name>
</gene>
<evidence type="ECO:0000313" key="1">
    <source>
        <dbReference type="EMBL" id="BCL23448.1"/>
    </source>
</evidence>
<evidence type="ECO:0000313" key="2">
    <source>
        <dbReference type="Proteomes" id="UP000516373"/>
    </source>
</evidence>
<reference evidence="1 2" key="1">
    <citation type="journal article" date="2014" name="Int. J. Syst. Evol. Microbiol.">
        <title>Complete genome sequence of Corynebacterium casei LMG S-19264T (=DSM 44701T), isolated from a smear-ripened cheese.</title>
        <authorList>
            <consortium name="US DOE Joint Genome Institute (JGI-PGF)"/>
            <person name="Walter F."/>
            <person name="Albersmeier A."/>
            <person name="Kalinowski J."/>
            <person name="Ruckert C."/>
        </authorList>
    </citation>
    <scope>NUCLEOTIDE SEQUENCE [LARGE SCALE GENOMIC DNA]</scope>
    <source>
        <strain evidence="1 2">JCM 4255</strain>
    </source>
</reference>
<sequence>MPNIAAARLSMITYVPERLRSANMRSGVIGSLARDSMIPKASSSSTAAAKDPMVRRSFHPSSAARMKPYTRDAMPAVEVTAPAMSKRAECRSDSLM</sequence>
<organism evidence="1 2">
    <name type="scientific">Streptomyces tuirus</name>
    <dbReference type="NCBI Taxonomy" id="68278"/>
    <lineage>
        <taxon>Bacteria</taxon>
        <taxon>Bacillati</taxon>
        <taxon>Actinomycetota</taxon>
        <taxon>Actinomycetes</taxon>
        <taxon>Kitasatosporales</taxon>
        <taxon>Streptomycetaceae</taxon>
        <taxon>Streptomyces</taxon>
    </lineage>
</organism>
<name>A0A7G1NJZ8_9ACTN</name>
<protein>
    <submittedName>
        <fullName evidence="1">Uncharacterized protein</fullName>
    </submittedName>
</protein>
<accession>A0A7G1NJZ8</accession>
<dbReference type="KEGG" id="stui:GCM10017668_52910"/>
<dbReference type="AlphaFoldDB" id="A0A7G1NJZ8"/>
<dbReference type="Proteomes" id="UP000516373">
    <property type="component" value="Chromosome"/>
</dbReference>
<dbReference type="EMBL" id="AP023439">
    <property type="protein sequence ID" value="BCL23448.1"/>
    <property type="molecule type" value="Genomic_DNA"/>
</dbReference>
<proteinExistence type="predicted"/>